<sequence>MHIFVQHNFSISVVKDTEYVKILDTRVYRSLGHDDFKNEIGRNILKENLSYHRNNRKGKIGADSMTTYARLKGGELNKLELYRKSYKKKYLNKRGLKKLDCYCENKLFDKFDDVCKIAKMSQNNKKIFTKKLCSKYGFYFLLICLIPFLGLIFPILFKGPRESRIVKLTISKCANTETKTNVCCFCRDGFTHYSKATFHALHKLNIIFIYVLIFLVITVLIYIFIKFIKYERLKGE</sequence>
<proteinExistence type="predicted"/>
<keyword evidence="1" id="KW-0472">Membrane</keyword>
<dbReference type="InterPro" id="IPR022139">
    <property type="entry name" value="Fam-L/Fam-M-like_plasmodium"/>
</dbReference>
<keyword evidence="1" id="KW-0812">Transmembrane</keyword>
<organism evidence="2 3">
    <name type="scientific">Plasmodium vivax North Korean</name>
    <dbReference type="NCBI Taxonomy" id="1035514"/>
    <lineage>
        <taxon>Eukaryota</taxon>
        <taxon>Sar</taxon>
        <taxon>Alveolata</taxon>
        <taxon>Apicomplexa</taxon>
        <taxon>Aconoidasida</taxon>
        <taxon>Haemosporida</taxon>
        <taxon>Plasmodiidae</taxon>
        <taxon>Plasmodium</taxon>
        <taxon>Plasmodium (Plasmodium)</taxon>
    </lineage>
</organism>
<feature type="transmembrane region" description="Helical" evidence="1">
    <location>
        <begin position="204"/>
        <end position="225"/>
    </location>
</feature>
<keyword evidence="1" id="KW-1133">Transmembrane helix</keyword>
<feature type="transmembrane region" description="Helical" evidence="1">
    <location>
        <begin position="136"/>
        <end position="157"/>
    </location>
</feature>
<dbReference type="AlphaFoldDB" id="A0A0J9W6H1"/>
<accession>A0A0J9W6H1</accession>
<dbReference type="Pfam" id="PF12420">
    <property type="entry name" value="DUF3671"/>
    <property type="match status" value="1"/>
</dbReference>
<dbReference type="Proteomes" id="UP000053239">
    <property type="component" value="Unassembled WGS sequence"/>
</dbReference>
<dbReference type="EMBL" id="KQ235651">
    <property type="protein sequence ID" value="KMZ96148.1"/>
    <property type="molecule type" value="Genomic_DNA"/>
</dbReference>
<name>A0A0J9W6H1_PLAVI</name>
<evidence type="ECO:0008006" key="4">
    <source>
        <dbReference type="Google" id="ProtNLM"/>
    </source>
</evidence>
<evidence type="ECO:0000313" key="2">
    <source>
        <dbReference type="EMBL" id="KMZ96148.1"/>
    </source>
</evidence>
<gene>
    <name evidence="2" type="ORF">PVNG_06276</name>
</gene>
<evidence type="ECO:0000256" key="1">
    <source>
        <dbReference type="SAM" id="Phobius"/>
    </source>
</evidence>
<protein>
    <recommendedName>
        <fullName evidence="4">Variable surface protein</fullName>
    </recommendedName>
</protein>
<evidence type="ECO:0000313" key="3">
    <source>
        <dbReference type="Proteomes" id="UP000053239"/>
    </source>
</evidence>
<reference evidence="2 3" key="1">
    <citation type="submission" date="2011-09" db="EMBL/GenBank/DDBJ databases">
        <title>The Genome Sequence of Plasmodium vivax North Korean.</title>
        <authorList>
            <consortium name="The Broad Institute Genome Sequencing Platform"/>
            <consortium name="The Broad Institute Genome Sequencing Center for Infectious Disease"/>
            <person name="Neafsey D."/>
            <person name="Carlton J."/>
            <person name="Barnwell J."/>
            <person name="Collins W."/>
            <person name="Escalante A."/>
            <person name="Mullikin J."/>
            <person name="Saul A."/>
            <person name="Guigo R."/>
            <person name="Camara F."/>
            <person name="Young S.K."/>
            <person name="Zeng Q."/>
            <person name="Gargeya S."/>
            <person name="Fitzgerald M."/>
            <person name="Haas B."/>
            <person name="Abouelleil A."/>
            <person name="Alvarado L."/>
            <person name="Arachchi H.M."/>
            <person name="Berlin A."/>
            <person name="Brown A."/>
            <person name="Chapman S.B."/>
            <person name="Chen Z."/>
            <person name="Dunbar C."/>
            <person name="Freedman E."/>
            <person name="Gearin G."/>
            <person name="Gellesch M."/>
            <person name="Goldberg J."/>
            <person name="Griggs A."/>
            <person name="Gujja S."/>
            <person name="Heiman D."/>
            <person name="Howarth C."/>
            <person name="Larson L."/>
            <person name="Lui A."/>
            <person name="MacDonald P.J.P."/>
            <person name="Montmayeur A."/>
            <person name="Murphy C."/>
            <person name="Neiman D."/>
            <person name="Pearson M."/>
            <person name="Priest M."/>
            <person name="Roberts A."/>
            <person name="Saif S."/>
            <person name="Shea T."/>
            <person name="Shenoy N."/>
            <person name="Sisk P."/>
            <person name="Stolte C."/>
            <person name="Sykes S."/>
            <person name="Wortman J."/>
            <person name="Nusbaum C."/>
            <person name="Birren B."/>
        </authorList>
    </citation>
    <scope>NUCLEOTIDE SEQUENCE [LARGE SCALE GENOMIC DNA]</scope>
    <source>
        <strain evidence="2 3">North Korean</strain>
    </source>
</reference>